<dbReference type="AlphaFoldDB" id="A0A414YGF7"/>
<dbReference type="EMBL" id="QRKB01000001">
    <property type="protein sequence ID" value="RHH85247.1"/>
    <property type="molecule type" value="Genomic_DNA"/>
</dbReference>
<dbReference type="Pfam" id="PF25680">
    <property type="entry name" value="Mom"/>
    <property type="match status" value="1"/>
</dbReference>
<sequence>MRRRKLNKSPVLGFCGFVIGYECKEKEIKLMECDKAQADAIIVPHHFSHKVTKNSCLNLLVLYKGKIRGAMQIGYGIRPHIKTEKGEVLDYHQVREFDRMWLSDDMPKYSETICLSLLHKYIRATHKEIKYLISYADTSIGNKGIIYKAANYEHIDTIKADFYVLPSGERVHPVTMWHRHKTRAWEVLTELYPGIKKAEGFQLKFLKKL</sequence>
<protein>
    <recommendedName>
        <fullName evidence="3">GNAT family N-acetyltransferase</fullName>
    </recommendedName>
</protein>
<evidence type="ECO:0000313" key="1">
    <source>
        <dbReference type="EMBL" id="RHH85247.1"/>
    </source>
</evidence>
<dbReference type="InterPro" id="IPR057895">
    <property type="entry name" value="Mom"/>
</dbReference>
<evidence type="ECO:0008006" key="3">
    <source>
        <dbReference type="Google" id="ProtNLM"/>
    </source>
</evidence>
<evidence type="ECO:0000313" key="2">
    <source>
        <dbReference type="Proteomes" id="UP000284548"/>
    </source>
</evidence>
<dbReference type="Proteomes" id="UP000284548">
    <property type="component" value="Unassembled WGS sequence"/>
</dbReference>
<comment type="caution">
    <text evidence="1">The sequence shown here is derived from an EMBL/GenBank/DDBJ whole genome shotgun (WGS) entry which is preliminary data.</text>
</comment>
<reference evidence="1 2" key="1">
    <citation type="submission" date="2018-08" db="EMBL/GenBank/DDBJ databases">
        <title>A genome reference for cultivated species of the human gut microbiota.</title>
        <authorList>
            <person name="Zou Y."/>
            <person name="Xue W."/>
            <person name="Luo G."/>
        </authorList>
    </citation>
    <scope>NUCLEOTIDE SEQUENCE [LARGE SCALE GENOMIC DNA]</scope>
    <source>
        <strain evidence="1 2">AM16-54</strain>
    </source>
</reference>
<gene>
    <name evidence="1" type="ORF">DW192_00505</name>
</gene>
<accession>A0A414YGF7</accession>
<dbReference type="RefSeq" id="WP_118253083.1">
    <property type="nucleotide sequence ID" value="NZ_JAQEAK010000069.1"/>
</dbReference>
<name>A0A414YGF7_9BACT</name>
<organism evidence="1 2">
    <name type="scientific">Segatella copri</name>
    <dbReference type="NCBI Taxonomy" id="165179"/>
    <lineage>
        <taxon>Bacteria</taxon>
        <taxon>Pseudomonadati</taxon>
        <taxon>Bacteroidota</taxon>
        <taxon>Bacteroidia</taxon>
        <taxon>Bacteroidales</taxon>
        <taxon>Prevotellaceae</taxon>
        <taxon>Segatella</taxon>
    </lineage>
</organism>
<proteinExistence type="predicted"/>